<dbReference type="AlphaFoldDB" id="A0A5C6XJN2"/>
<dbReference type="Gene3D" id="3.40.30.10">
    <property type="entry name" value="Glutaredoxin"/>
    <property type="match status" value="1"/>
</dbReference>
<comment type="caution">
    <text evidence="2">The sequence shown here is derived from an EMBL/GenBank/DDBJ whole genome shotgun (WGS) entry which is preliminary data.</text>
</comment>
<dbReference type="RefSeq" id="WP_146979572.1">
    <property type="nucleotide sequence ID" value="NZ_VOSM01000001.1"/>
</dbReference>
<protein>
    <submittedName>
        <fullName evidence="2">Glutathione S-transferase</fullName>
    </submittedName>
</protein>
<dbReference type="Gene3D" id="1.20.1050.10">
    <property type="match status" value="1"/>
</dbReference>
<dbReference type="Pfam" id="PF13410">
    <property type="entry name" value="GST_C_2"/>
    <property type="match status" value="1"/>
</dbReference>
<evidence type="ECO:0000313" key="2">
    <source>
        <dbReference type="EMBL" id="TXD39140.1"/>
    </source>
</evidence>
<sequence length="355" mass="39836">MSYELFISRASPYSMKIAAMLAYLGVEHRLVIQNAVNRFSVIRRLSGRTMVPMLRREDWAINDSTAIARYAMRLPELRRTLWMPPGIDTLSFLLEDFTDEWMVRWAMHSRWMHDADRRHIERLIEKELTGGIPGVGRLVGSTIRSSLRGWGIIEENSATLEASARRTLDALALALDDGRLYLFGDRPSLADFGVFGPLGQYASDPSGAKTLGSSDFKKLRAYEARIRAMLDGEVVEGQATDTALTALEPLMAEALGTYWEVMVANLDALDMKKRPVSTSARLLDGAAFEFAPSRHLRGLLEQWLELVEDAYRSRQELFGSEGAVLERALINRIEELARRPSGRDLVAAHPGLGLR</sequence>
<gene>
    <name evidence="2" type="ORF">FRC98_01685</name>
</gene>
<keyword evidence="3" id="KW-1185">Reference proteome</keyword>
<dbReference type="GO" id="GO:0016740">
    <property type="term" value="F:transferase activity"/>
    <property type="evidence" value="ECO:0007669"/>
    <property type="project" value="UniProtKB-KW"/>
</dbReference>
<dbReference type="InterPro" id="IPR036282">
    <property type="entry name" value="Glutathione-S-Trfase_C_sf"/>
</dbReference>
<proteinExistence type="predicted"/>
<dbReference type="SUPFAM" id="SSF47616">
    <property type="entry name" value="GST C-terminal domain-like"/>
    <property type="match status" value="1"/>
</dbReference>
<evidence type="ECO:0000259" key="1">
    <source>
        <dbReference type="PROSITE" id="PS50404"/>
    </source>
</evidence>
<accession>A0A5C6XJN2</accession>
<dbReference type="Pfam" id="PF13417">
    <property type="entry name" value="GST_N_3"/>
    <property type="match status" value="1"/>
</dbReference>
<dbReference type="OrthoDB" id="7054557at2"/>
<feature type="domain" description="GST N-terminal" evidence="1">
    <location>
        <begin position="1"/>
        <end position="79"/>
    </location>
</feature>
<dbReference type="CDD" id="cd00570">
    <property type="entry name" value="GST_N_family"/>
    <property type="match status" value="1"/>
</dbReference>
<dbReference type="PROSITE" id="PS50404">
    <property type="entry name" value="GST_NTER"/>
    <property type="match status" value="1"/>
</dbReference>
<keyword evidence="2" id="KW-0808">Transferase</keyword>
<organism evidence="2 3">
    <name type="scientific">Lujinxingia vulgaris</name>
    <dbReference type="NCBI Taxonomy" id="2600176"/>
    <lineage>
        <taxon>Bacteria</taxon>
        <taxon>Deltaproteobacteria</taxon>
        <taxon>Bradymonadales</taxon>
        <taxon>Lujinxingiaceae</taxon>
        <taxon>Lujinxingia</taxon>
    </lineage>
</organism>
<evidence type="ECO:0000313" key="3">
    <source>
        <dbReference type="Proteomes" id="UP000321412"/>
    </source>
</evidence>
<dbReference type="EMBL" id="VOSM01000001">
    <property type="protein sequence ID" value="TXD39140.1"/>
    <property type="molecule type" value="Genomic_DNA"/>
</dbReference>
<dbReference type="InterPro" id="IPR036249">
    <property type="entry name" value="Thioredoxin-like_sf"/>
</dbReference>
<name>A0A5C6XJN2_9DELT</name>
<dbReference type="Proteomes" id="UP000321412">
    <property type="component" value="Unassembled WGS sequence"/>
</dbReference>
<dbReference type="InterPro" id="IPR004045">
    <property type="entry name" value="Glutathione_S-Trfase_N"/>
</dbReference>
<dbReference type="SUPFAM" id="SSF52833">
    <property type="entry name" value="Thioredoxin-like"/>
    <property type="match status" value="1"/>
</dbReference>
<reference evidence="2 3" key="1">
    <citation type="submission" date="2019-08" db="EMBL/GenBank/DDBJ databases">
        <title>Bradymonadales sp. TMQ4.</title>
        <authorList>
            <person name="Liang Q."/>
        </authorList>
    </citation>
    <scope>NUCLEOTIDE SEQUENCE [LARGE SCALE GENOMIC DNA]</scope>
    <source>
        <strain evidence="2 3">TMQ4</strain>
    </source>
</reference>